<evidence type="ECO:0000313" key="1">
    <source>
        <dbReference type="EMBL" id="MFD1095761.1"/>
    </source>
</evidence>
<proteinExistence type="predicted"/>
<dbReference type="SUPFAM" id="SSF117991">
    <property type="entry name" value="YbeD/HP0495-like"/>
    <property type="match status" value="1"/>
</dbReference>
<comment type="caution">
    <text evidence="1">The sequence shown here is derived from an EMBL/GenBank/DDBJ whole genome shotgun (WGS) entry which is preliminary data.</text>
</comment>
<dbReference type="EMBL" id="JBHTLI010000001">
    <property type="protein sequence ID" value="MFD1095761.1"/>
    <property type="molecule type" value="Genomic_DNA"/>
</dbReference>
<dbReference type="Pfam" id="PF04359">
    <property type="entry name" value="DUF493"/>
    <property type="match status" value="1"/>
</dbReference>
<keyword evidence="2" id="KW-1185">Reference proteome</keyword>
<accession>A0ABW3NS41</accession>
<dbReference type="InterPro" id="IPR007454">
    <property type="entry name" value="UPF0250_YbeD-like"/>
</dbReference>
<sequence length="102" mass="11632">MKKKVMSDASKSKEFYIKLKAQLQDTSMWPSEYLYKFIVPTSDEKIKKIESIFDNTGAVIKTKQSKNGNYTSVSVNVRMRNPDAVIFKYKEVAAEVKGVISL</sequence>
<dbReference type="Gene3D" id="3.30.70.260">
    <property type="match status" value="1"/>
</dbReference>
<protein>
    <submittedName>
        <fullName evidence="1">DUF493 family protein</fullName>
    </submittedName>
</protein>
<evidence type="ECO:0000313" key="2">
    <source>
        <dbReference type="Proteomes" id="UP001597131"/>
    </source>
</evidence>
<name>A0ABW3NS41_9FLAO</name>
<dbReference type="Proteomes" id="UP001597131">
    <property type="component" value="Unassembled WGS sequence"/>
</dbReference>
<dbReference type="RefSeq" id="WP_380744769.1">
    <property type="nucleotide sequence ID" value="NZ_JBHTLI010000001.1"/>
</dbReference>
<dbReference type="InterPro" id="IPR027471">
    <property type="entry name" value="YbeD-like_sf"/>
</dbReference>
<gene>
    <name evidence="1" type="ORF">ACFQ3Q_08380</name>
</gene>
<organism evidence="1 2">
    <name type="scientific">Salegentibacter chungangensis</name>
    <dbReference type="NCBI Taxonomy" id="1335724"/>
    <lineage>
        <taxon>Bacteria</taxon>
        <taxon>Pseudomonadati</taxon>
        <taxon>Bacteroidota</taxon>
        <taxon>Flavobacteriia</taxon>
        <taxon>Flavobacteriales</taxon>
        <taxon>Flavobacteriaceae</taxon>
        <taxon>Salegentibacter</taxon>
    </lineage>
</organism>
<reference evidence="2" key="1">
    <citation type="journal article" date="2019" name="Int. J. Syst. Evol. Microbiol.">
        <title>The Global Catalogue of Microorganisms (GCM) 10K type strain sequencing project: providing services to taxonomists for standard genome sequencing and annotation.</title>
        <authorList>
            <consortium name="The Broad Institute Genomics Platform"/>
            <consortium name="The Broad Institute Genome Sequencing Center for Infectious Disease"/>
            <person name="Wu L."/>
            <person name="Ma J."/>
        </authorList>
    </citation>
    <scope>NUCLEOTIDE SEQUENCE [LARGE SCALE GENOMIC DNA]</scope>
    <source>
        <strain evidence="2">CCUG 64793</strain>
    </source>
</reference>